<dbReference type="EMBL" id="BGPR01000660">
    <property type="protein sequence ID" value="GBM30438.1"/>
    <property type="molecule type" value="Genomic_DNA"/>
</dbReference>
<gene>
    <name evidence="1" type="ORF">AVEN_203013_1</name>
</gene>
<evidence type="ECO:0000313" key="1">
    <source>
        <dbReference type="EMBL" id="GBM30438.1"/>
    </source>
</evidence>
<dbReference type="AlphaFoldDB" id="A0A4Y2EQJ0"/>
<comment type="caution">
    <text evidence="1">The sequence shown here is derived from an EMBL/GenBank/DDBJ whole genome shotgun (WGS) entry which is preliminary data.</text>
</comment>
<reference evidence="1 2" key="1">
    <citation type="journal article" date="2019" name="Sci. Rep.">
        <title>Orb-weaving spider Araneus ventricosus genome elucidates the spidroin gene catalogue.</title>
        <authorList>
            <person name="Kono N."/>
            <person name="Nakamura H."/>
            <person name="Ohtoshi R."/>
            <person name="Moran D.A.P."/>
            <person name="Shinohara A."/>
            <person name="Yoshida Y."/>
            <person name="Fujiwara M."/>
            <person name="Mori M."/>
            <person name="Tomita M."/>
            <person name="Arakawa K."/>
        </authorList>
    </citation>
    <scope>NUCLEOTIDE SEQUENCE [LARGE SCALE GENOMIC DNA]</scope>
</reference>
<dbReference type="OrthoDB" id="6436753at2759"/>
<protein>
    <submittedName>
        <fullName evidence="1">Uncharacterized protein</fullName>
    </submittedName>
</protein>
<keyword evidence="2" id="KW-1185">Reference proteome</keyword>
<proteinExistence type="predicted"/>
<evidence type="ECO:0000313" key="2">
    <source>
        <dbReference type="Proteomes" id="UP000499080"/>
    </source>
</evidence>
<name>A0A4Y2EQJ0_ARAVE</name>
<accession>A0A4Y2EQJ0</accession>
<dbReference type="Proteomes" id="UP000499080">
    <property type="component" value="Unassembled WGS sequence"/>
</dbReference>
<organism evidence="1 2">
    <name type="scientific">Araneus ventricosus</name>
    <name type="common">Orbweaver spider</name>
    <name type="synonym">Epeira ventricosa</name>
    <dbReference type="NCBI Taxonomy" id="182803"/>
    <lineage>
        <taxon>Eukaryota</taxon>
        <taxon>Metazoa</taxon>
        <taxon>Ecdysozoa</taxon>
        <taxon>Arthropoda</taxon>
        <taxon>Chelicerata</taxon>
        <taxon>Arachnida</taxon>
        <taxon>Araneae</taxon>
        <taxon>Araneomorphae</taxon>
        <taxon>Entelegynae</taxon>
        <taxon>Araneoidea</taxon>
        <taxon>Araneidae</taxon>
        <taxon>Araneus</taxon>
    </lineage>
</organism>
<sequence length="108" mass="12814">MGSMNLPYSPSYKNCSGVEDITSYEKPSHIAITVDADSHEIEDFDHIDELIMYFVSFLRRLRRIYMSSKFVYIYISYKENVQLQEVEEILLELFCKGILLKKHIVYFN</sequence>